<sequence>MSLNQPCWHPVGWMTLLSSTMNIAPRWTDKASSTLQTTSVARAEHSETQGALSRVSLRSTEATPTSNIHEARP</sequence>
<reference evidence="2 3" key="1">
    <citation type="submission" date="2016-10" db="EMBL/GenBank/DDBJ databases">
        <authorList>
            <person name="de Groot N.N."/>
        </authorList>
    </citation>
    <scope>NUCLEOTIDE SEQUENCE [LARGE SCALE GENOMIC DNA]</scope>
    <source>
        <strain evidence="2 3">LMG 25475</strain>
    </source>
</reference>
<accession>A0A1G7KJA8</accession>
<feature type="region of interest" description="Disordered" evidence="1">
    <location>
        <begin position="35"/>
        <end position="73"/>
    </location>
</feature>
<dbReference type="STRING" id="640205.SAMN05216381_1529"/>
<gene>
    <name evidence="2" type="ORF">SAMN05216381_1529</name>
</gene>
<protein>
    <submittedName>
        <fullName evidence="2">Uncharacterized protein</fullName>
    </submittedName>
</protein>
<evidence type="ECO:0000313" key="2">
    <source>
        <dbReference type="EMBL" id="SDF37225.1"/>
    </source>
</evidence>
<dbReference type="AlphaFoldDB" id="A0A1G7KJA8"/>
<evidence type="ECO:0000256" key="1">
    <source>
        <dbReference type="SAM" id="MobiDB-lite"/>
    </source>
</evidence>
<feature type="compositionally biased region" description="Polar residues" evidence="1">
    <location>
        <begin position="48"/>
        <end position="73"/>
    </location>
</feature>
<organism evidence="2 3">
    <name type="scientific">Phytopseudomonas seleniipraecipitans</name>
    <dbReference type="NCBI Taxonomy" id="640205"/>
    <lineage>
        <taxon>Bacteria</taxon>
        <taxon>Pseudomonadati</taxon>
        <taxon>Pseudomonadota</taxon>
        <taxon>Gammaproteobacteria</taxon>
        <taxon>Pseudomonadales</taxon>
        <taxon>Pseudomonadaceae</taxon>
        <taxon>Phytopseudomonas</taxon>
    </lineage>
</organism>
<dbReference type="Proteomes" id="UP000243378">
    <property type="component" value="Unassembled WGS sequence"/>
</dbReference>
<name>A0A1G7KJA8_9GAMM</name>
<dbReference type="EMBL" id="FNBM01000002">
    <property type="protein sequence ID" value="SDF37225.1"/>
    <property type="molecule type" value="Genomic_DNA"/>
</dbReference>
<evidence type="ECO:0000313" key="3">
    <source>
        <dbReference type="Proteomes" id="UP000243378"/>
    </source>
</evidence>
<proteinExistence type="predicted"/>